<dbReference type="RefSeq" id="WP_338886981.1">
    <property type="nucleotide sequence ID" value="NZ_CP147846.1"/>
</dbReference>
<name>A0ABZ2PJZ5_9NOCA</name>
<evidence type="ECO:0000259" key="2">
    <source>
        <dbReference type="Pfam" id="PF01408"/>
    </source>
</evidence>
<evidence type="ECO:0000313" key="5">
    <source>
        <dbReference type="Proteomes" id="UP001432000"/>
    </source>
</evidence>
<dbReference type="InterPro" id="IPR000683">
    <property type="entry name" value="Gfo/Idh/MocA-like_OxRdtase_N"/>
</dbReference>
<gene>
    <name evidence="4" type="ORF">WDS16_19585</name>
</gene>
<dbReference type="EMBL" id="CP147846">
    <property type="protein sequence ID" value="WXG67433.1"/>
    <property type="molecule type" value="Genomic_DNA"/>
</dbReference>
<accession>A0ABZ2PJZ5</accession>
<dbReference type="Pfam" id="PF22725">
    <property type="entry name" value="GFO_IDH_MocA_C3"/>
    <property type="match status" value="1"/>
</dbReference>
<evidence type="ECO:0000313" key="4">
    <source>
        <dbReference type="EMBL" id="WXG67433.1"/>
    </source>
</evidence>
<organism evidence="4 5">
    <name type="scientific">Rhodococcus sovatensis</name>
    <dbReference type="NCBI Taxonomy" id="1805840"/>
    <lineage>
        <taxon>Bacteria</taxon>
        <taxon>Bacillati</taxon>
        <taxon>Actinomycetota</taxon>
        <taxon>Actinomycetes</taxon>
        <taxon>Mycobacteriales</taxon>
        <taxon>Nocardiaceae</taxon>
        <taxon>Rhodococcus</taxon>
    </lineage>
</organism>
<protein>
    <submittedName>
        <fullName evidence="4">Gfo/Idh/MocA family oxidoreductase</fullName>
    </submittedName>
</protein>
<sequence length="285" mass="29839">MRIGLVGAGPWARATHAPSLAAHPGVEFAGVWARRPDAAADMGAAVFENYDELLANVDAVAFAVPPEVQSGMAVAAARAGKHVLLDKPIAGTLDDATELAEAIGHAGVGSIVALTRRFAPETRAFLGEAAAKQWSAGAGTWLSGAVLGGEYSNSAWRHREGALFDVGPHVFDLLDITLGEIVDVVLCRRDDASDTWTVVLEHNSGTLSTSQLSLATPVRPSVFRVELSGIDGVASLADRSTSATECFRVLLDEFVESVAAGTEHPCSVNRGLHLQKVLEGARAAR</sequence>
<feature type="domain" description="GFO/IDH/MocA-like oxidoreductase" evidence="3">
    <location>
        <begin position="153"/>
        <end position="232"/>
    </location>
</feature>
<reference evidence="4 5" key="1">
    <citation type="submission" date="2024-03" db="EMBL/GenBank/DDBJ databases">
        <title>Natural products discovery in diverse microorganisms through a two-stage MS feature dereplication strategy.</title>
        <authorList>
            <person name="Zhang R."/>
        </authorList>
    </citation>
    <scope>NUCLEOTIDE SEQUENCE [LARGE SCALE GENOMIC DNA]</scope>
    <source>
        <strain evidence="4 5">18930</strain>
    </source>
</reference>
<evidence type="ECO:0000259" key="3">
    <source>
        <dbReference type="Pfam" id="PF22725"/>
    </source>
</evidence>
<dbReference type="InterPro" id="IPR050463">
    <property type="entry name" value="Gfo/Idh/MocA_oxidrdct_glycsds"/>
</dbReference>
<dbReference type="PANTHER" id="PTHR43818:SF11">
    <property type="entry name" value="BCDNA.GH03377"/>
    <property type="match status" value="1"/>
</dbReference>
<dbReference type="Pfam" id="PF01408">
    <property type="entry name" value="GFO_IDH_MocA"/>
    <property type="match status" value="1"/>
</dbReference>
<keyword evidence="1" id="KW-0560">Oxidoreductase</keyword>
<dbReference type="Gene3D" id="3.40.50.720">
    <property type="entry name" value="NAD(P)-binding Rossmann-like Domain"/>
    <property type="match status" value="1"/>
</dbReference>
<dbReference type="Gene3D" id="3.30.360.10">
    <property type="entry name" value="Dihydrodipicolinate Reductase, domain 2"/>
    <property type="match status" value="1"/>
</dbReference>
<dbReference type="SUPFAM" id="SSF55347">
    <property type="entry name" value="Glyceraldehyde-3-phosphate dehydrogenase-like, C-terminal domain"/>
    <property type="match status" value="1"/>
</dbReference>
<dbReference type="SUPFAM" id="SSF51735">
    <property type="entry name" value="NAD(P)-binding Rossmann-fold domains"/>
    <property type="match status" value="1"/>
</dbReference>
<dbReference type="PANTHER" id="PTHR43818">
    <property type="entry name" value="BCDNA.GH03377"/>
    <property type="match status" value="1"/>
</dbReference>
<dbReference type="InterPro" id="IPR055170">
    <property type="entry name" value="GFO_IDH_MocA-like_dom"/>
</dbReference>
<dbReference type="InterPro" id="IPR036291">
    <property type="entry name" value="NAD(P)-bd_dom_sf"/>
</dbReference>
<feature type="domain" description="Gfo/Idh/MocA-like oxidoreductase N-terminal" evidence="2">
    <location>
        <begin position="1"/>
        <end position="108"/>
    </location>
</feature>
<dbReference type="Proteomes" id="UP001432000">
    <property type="component" value="Chromosome"/>
</dbReference>
<evidence type="ECO:0000256" key="1">
    <source>
        <dbReference type="ARBA" id="ARBA00023002"/>
    </source>
</evidence>
<keyword evidence="5" id="KW-1185">Reference proteome</keyword>
<proteinExistence type="predicted"/>